<dbReference type="Gene3D" id="3.30.565.10">
    <property type="entry name" value="Histidine kinase-like ATPase, C-terminal domain"/>
    <property type="match status" value="1"/>
</dbReference>
<evidence type="ECO:0000256" key="5">
    <source>
        <dbReference type="ARBA" id="ARBA00022679"/>
    </source>
</evidence>
<evidence type="ECO:0000256" key="8">
    <source>
        <dbReference type="ARBA" id="ARBA00022777"/>
    </source>
</evidence>
<evidence type="ECO:0000256" key="9">
    <source>
        <dbReference type="ARBA" id="ARBA00022840"/>
    </source>
</evidence>
<name>A0AAP4NGD7_9XANT</name>
<sequence>MESILARIIATLVAIVLLSWAVSIWILLALSLYGHQSPPEQKLTGFGDHLVDMLPIQLDRYLNLSTALDSPSNPKSPLSSVDYSESYRGQLSRTLTAIFFNTLQLIILAALLSLSIRTSLSPLRNVSREIAKRKGLDTTPISLKQVPAEIRPLLGSFNTLLSRMGKAIQVERNFITEAARELNAPLATLHAYTEIALRATTNEAKDSVLRKLMQVSRQSNRLAGQLLDLARLDAGINASAYQGTEMCDVVRHVVSEFRVQADARAMSVRTEYSPCLLHCDIDALGIMVRNLVDNAIRYGRDHGSIEVRCGYCLRADKLHPFLEVSDDGPGIPLHLRERMFERFHRVPELTSEGSGIGLSLVAGVARLHAATIEMCDTNNELGVCIRIVFPSNKSMSNN</sequence>
<evidence type="ECO:0000313" key="16">
    <source>
        <dbReference type="EMBL" id="MDN0286785.1"/>
    </source>
</evidence>
<gene>
    <name evidence="16" type="ORF">QSH54_09010</name>
</gene>
<evidence type="ECO:0000256" key="7">
    <source>
        <dbReference type="ARBA" id="ARBA00022741"/>
    </source>
</evidence>
<dbReference type="GO" id="GO:0005886">
    <property type="term" value="C:plasma membrane"/>
    <property type="evidence" value="ECO:0007669"/>
    <property type="project" value="TreeGrafter"/>
</dbReference>
<keyword evidence="7" id="KW-0547">Nucleotide-binding</keyword>
<comment type="subcellular location">
    <subcellularLocation>
        <location evidence="2">Membrane</location>
        <topology evidence="2">Multi-pass membrane protein</topology>
    </subcellularLocation>
</comment>
<evidence type="ECO:0000256" key="1">
    <source>
        <dbReference type="ARBA" id="ARBA00000085"/>
    </source>
</evidence>
<keyword evidence="4" id="KW-0597">Phosphoprotein</keyword>
<keyword evidence="6 13" id="KW-0812">Transmembrane</keyword>
<dbReference type="PANTHER" id="PTHR45436">
    <property type="entry name" value="SENSOR HISTIDINE KINASE YKOH"/>
    <property type="match status" value="1"/>
</dbReference>
<feature type="transmembrane region" description="Helical" evidence="13">
    <location>
        <begin position="94"/>
        <end position="114"/>
    </location>
</feature>
<dbReference type="SUPFAM" id="SSF47384">
    <property type="entry name" value="Homodimeric domain of signal transducing histidine kinase"/>
    <property type="match status" value="1"/>
</dbReference>
<keyword evidence="12 13" id="KW-0472">Membrane</keyword>
<evidence type="ECO:0000256" key="12">
    <source>
        <dbReference type="ARBA" id="ARBA00023136"/>
    </source>
</evidence>
<evidence type="ECO:0000256" key="13">
    <source>
        <dbReference type="SAM" id="Phobius"/>
    </source>
</evidence>
<dbReference type="PROSITE" id="PS50109">
    <property type="entry name" value="HIS_KIN"/>
    <property type="match status" value="1"/>
</dbReference>
<feature type="domain" description="Histidine kinase" evidence="14">
    <location>
        <begin position="177"/>
        <end position="393"/>
    </location>
</feature>
<dbReference type="InterPro" id="IPR003594">
    <property type="entry name" value="HATPase_dom"/>
</dbReference>
<dbReference type="PROSITE" id="PS50885">
    <property type="entry name" value="HAMP"/>
    <property type="match status" value="1"/>
</dbReference>
<dbReference type="Gene3D" id="1.10.287.130">
    <property type="match status" value="1"/>
</dbReference>
<comment type="catalytic activity">
    <reaction evidence="1">
        <text>ATP + protein L-histidine = ADP + protein N-phospho-L-histidine.</text>
        <dbReference type="EC" id="2.7.13.3"/>
    </reaction>
</comment>
<dbReference type="PANTHER" id="PTHR45436:SF14">
    <property type="entry name" value="SENSOR PROTEIN QSEC"/>
    <property type="match status" value="1"/>
</dbReference>
<dbReference type="PRINTS" id="PR00344">
    <property type="entry name" value="BCTRLSENSOR"/>
</dbReference>
<evidence type="ECO:0000256" key="11">
    <source>
        <dbReference type="ARBA" id="ARBA00023012"/>
    </source>
</evidence>
<keyword evidence="8" id="KW-0418">Kinase</keyword>
<dbReference type="InterPro" id="IPR050428">
    <property type="entry name" value="TCS_sensor_his_kinase"/>
</dbReference>
<feature type="transmembrane region" description="Helical" evidence="13">
    <location>
        <begin position="12"/>
        <end position="33"/>
    </location>
</feature>
<dbReference type="AlphaFoldDB" id="A0AAP4NGD7"/>
<dbReference type="InterPro" id="IPR036097">
    <property type="entry name" value="HisK_dim/P_sf"/>
</dbReference>
<reference evidence="16" key="1">
    <citation type="submission" date="2023-06" db="EMBL/GenBank/DDBJ databases">
        <title>Genome sequences of Xanthomonas arboricola from Serbia and Montenegro.</title>
        <authorList>
            <person name="Ilicic R."/>
            <person name="Jelusic A."/>
            <person name="Harrison J."/>
            <person name="Greer S."/>
            <person name="Grant M."/>
            <person name="Vicente J."/>
            <person name="Popovic Milovanovic T."/>
            <person name="Studholme D.J."/>
        </authorList>
    </citation>
    <scope>NUCLEOTIDE SEQUENCE</scope>
    <source>
        <strain evidence="16">Xp320</strain>
    </source>
</reference>
<dbReference type="InterPro" id="IPR004358">
    <property type="entry name" value="Sig_transdc_His_kin-like_C"/>
</dbReference>
<dbReference type="SUPFAM" id="SSF55874">
    <property type="entry name" value="ATPase domain of HSP90 chaperone/DNA topoisomerase II/histidine kinase"/>
    <property type="match status" value="1"/>
</dbReference>
<dbReference type="RefSeq" id="WP_039509989.1">
    <property type="nucleotide sequence ID" value="NZ_CP044334.1"/>
</dbReference>
<dbReference type="InterPro" id="IPR036890">
    <property type="entry name" value="HATPase_C_sf"/>
</dbReference>
<evidence type="ECO:0000256" key="6">
    <source>
        <dbReference type="ARBA" id="ARBA00022692"/>
    </source>
</evidence>
<dbReference type="CDD" id="cd00075">
    <property type="entry name" value="HATPase"/>
    <property type="match status" value="1"/>
</dbReference>
<dbReference type="Pfam" id="PF02518">
    <property type="entry name" value="HATPase_c"/>
    <property type="match status" value="1"/>
</dbReference>
<dbReference type="GO" id="GO:0005524">
    <property type="term" value="F:ATP binding"/>
    <property type="evidence" value="ECO:0007669"/>
    <property type="project" value="UniProtKB-KW"/>
</dbReference>
<keyword evidence="11" id="KW-0902">Two-component regulatory system</keyword>
<proteinExistence type="predicted"/>
<evidence type="ECO:0000256" key="2">
    <source>
        <dbReference type="ARBA" id="ARBA00004141"/>
    </source>
</evidence>
<dbReference type="EMBL" id="JASVYU010000009">
    <property type="protein sequence ID" value="MDN0286785.1"/>
    <property type="molecule type" value="Genomic_DNA"/>
</dbReference>
<protein>
    <recommendedName>
        <fullName evidence="3">histidine kinase</fullName>
        <ecNumber evidence="3">2.7.13.3</ecNumber>
    </recommendedName>
</protein>
<keyword evidence="5" id="KW-0808">Transferase</keyword>
<keyword evidence="10 13" id="KW-1133">Transmembrane helix</keyword>
<dbReference type="SMART" id="SM00387">
    <property type="entry name" value="HATPase_c"/>
    <property type="match status" value="1"/>
</dbReference>
<dbReference type="SMART" id="SM00388">
    <property type="entry name" value="HisKA"/>
    <property type="match status" value="1"/>
</dbReference>
<evidence type="ECO:0000259" key="14">
    <source>
        <dbReference type="PROSITE" id="PS50109"/>
    </source>
</evidence>
<dbReference type="CDD" id="cd00082">
    <property type="entry name" value="HisKA"/>
    <property type="match status" value="1"/>
</dbReference>
<organism evidence="16">
    <name type="scientific">Xanthomonas arboricola pv. pruni</name>
    <dbReference type="NCBI Taxonomy" id="69929"/>
    <lineage>
        <taxon>Bacteria</taxon>
        <taxon>Pseudomonadati</taxon>
        <taxon>Pseudomonadota</taxon>
        <taxon>Gammaproteobacteria</taxon>
        <taxon>Lysobacterales</taxon>
        <taxon>Lysobacteraceae</taxon>
        <taxon>Xanthomonas</taxon>
    </lineage>
</organism>
<dbReference type="InterPro" id="IPR005467">
    <property type="entry name" value="His_kinase_dom"/>
</dbReference>
<comment type="caution">
    <text evidence="16">The sequence shown here is derived from an EMBL/GenBank/DDBJ whole genome shotgun (WGS) entry which is preliminary data.</text>
</comment>
<evidence type="ECO:0000256" key="3">
    <source>
        <dbReference type="ARBA" id="ARBA00012438"/>
    </source>
</evidence>
<evidence type="ECO:0000256" key="4">
    <source>
        <dbReference type="ARBA" id="ARBA00022553"/>
    </source>
</evidence>
<dbReference type="InterPro" id="IPR003660">
    <property type="entry name" value="HAMP_dom"/>
</dbReference>
<accession>A0AAP4NGD7</accession>
<feature type="domain" description="HAMP" evidence="15">
    <location>
        <begin position="117"/>
        <end position="169"/>
    </location>
</feature>
<dbReference type="EC" id="2.7.13.3" evidence="3"/>
<dbReference type="GO" id="GO:0000155">
    <property type="term" value="F:phosphorelay sensor kinase activity"/>
    <property type="evidence" value="ECO:0007669"/>
    <property type="project" value="InterPro"/>
</dbReference>
<evidence type="ECO:0000259" key="15">
    <source>
        <dbReference type="PROSITE" id="PS50885"/>
    </source>
</evidence>
<keyword evidence="9 16" id="KW-0067">ATP-binding</keyword>
<evidence type="ECO:0000256" key="10">
    <source>
        <dbReference type="ARBA" id="ARBA00022989"/>
    </source>
</evidence>
<dbReference type="InterPro" id="IPR003661">
    <property type="entry name" value="HisK_dim/P_dom"/>
</dbReference>
<dbReference type="Pfam" id="PF00512">
    <property type="entry name" value="HisKA"/>
    <property type="match status" value="1"/>
</dbReference>